<evidence type="ECO:0000256" key="11">
    <source>
        <dbReference type="ARBA" id="ARBA00039461"/>
    </source>
</evidence>
<dbReference type="EC" id="2.7.1.217" evidence="10"/>
<reference evidence="15 16" key="1">
    <citation type="submission" date="2020-07" db="EMBL/GenBank/DDBJ databases">
        <title>Genomic Encyclopedia of Type Strains, Phase IV (KMG-V): Genome sequencing to study the core and pangenomes of soil and plant-associated prokaryotes.</title>
        <authorList>
            <person name="Whitman W."/>
        </authorList>
    </citation>
    <scope>NUCLEOTIDE SEQUENCE [LARGE SCALE GENOMIC DNA]</scope>
    <source>
        <strain evidence="15 16">AN3</strain>
    </source>
</reference>
<evidence type="ECO:0000256" key="6">
    <source>
        <dbReference type="ARBA" id="ARBA00023277"/>
    </source>
</evidence>
<evidence type="ECO:0000313" key="16">
    <source>
        <dbReference type="Proteomes" id="UP000549052"/>
    </source>
</evidence>
<dbReference type="Proteomes" id="UP000549052">
    <property type="component" value="Unassembled WGS sequence"/>
</dbReference>
<evidence type="ECO:0000256" key="10">
    <source>
        <dbReference type="ARBA" id="ARBA00039095"/>
    </source>
</evidence>
<keyword evidence="3" id="KW-0547">Nucleotide-binding</keyword>
<sequence>MFIGAVADDVTGATDLSLMLSREGMRTIQIIGVPDTDIDLSGSDAVVIALKSRTILPLEAIEMSLVSARTLMAAGAEQILFKYCSTFDSTDDGNIGPVIDALLDLTGTPVTIACPSFPAAGRTVYKGHLFVGDRLLSESPLKDHPLTPMHDSDLVRVLQRQTRHPVGLIQSEIIASGSEAIRLAIGTHHAEGKRMLIVDTLKDDDLRAIGQACDGMKLVTGGSGVAMGLPENFKRAGKFTPQTPLTQMIAAPGRSAILAGSCSAATRGQVEAARAAGLPTLQLDALAFAEGGQTAEQIADWAINDTGHGIPLIYSSADPEELAQIQTLIGRHKSGTLVEGALADIAQRLQHAGFTRFVVAGGETSGAVVAALGVRALLIGPEIDPGVPWTRSVAGPDLTLALKSGNFGSDDFFIKAWTMLETETADA</sequence>
<keyword evidence="5" id="KW-0067">ATP-binding</keyword>
<accession>A0A839ESM7</accession>
<evidence type="ECO:0000259" key="13">
    <source>
        <dbReference type="Pfam" id="PF07005"/>
    </source>
</evidence>
<evidence type="ECO:0000256" key="5">
    <source>
        <dbReference type="ARBA" id="ARBA00022840"/>
    </source>
</evidence>
<evidence type="ECO:0000259" key="14">
    <source>
        <dbReference type="Pfam" id="PF17042"/>
    </source>
</evidence>
<dbReference type="Gene3D" id="3.40.980.20">
    <property type="entry name" value="Four-carbon acid sugar kinase, nucleotide binding domain"/>
    <property type="match status" value="1"/>
</dbReference>
<comment type="caution">
    <text evidence="15">The sequence shown here is derived from an EMBL/GenBank/DDBJ whole genome shotgun (WGS) entry which is preliminary data.</text>
</comment>
<proteinExistence type="inferred from homology"/>
<dbReference type="Gene3D" id="3.40.50.10840">
    <property type="entry name" value="Putative sugar-binding, N-terminal domain"/>
    <property type="match status" value="1"/>
</dbReference>
<evidence type="ECO:0000256" key="7">
    <source>
        <dbReference type="ARBA" id="ARBA00035898"/>
    </source>
</evidence>
<feature type="domain" description="Four-carbon acid sugar kinase nucleotide binding" evidence="14">
    <location>
        <begin position="256"/>
        <end position="413"/>
    </location>
</feature>
<dbReference type="Pfam" id="PF17042">
    <property type="entry name" value="NBD_C"/>
    <property type="match status" value="1"/>
</dbReference>
<dbReference type="EMBL" id="JACGXN010000004">
    <property type="protein sequence ID" value="MBA8879610.1"/>
    <property type="molecule type" value="Genomic_DNA"/>
</dbReference>
<comment type="catalytic activity">
    <reaction evidence="7">
        <text>3-dehydro-L-erythronate + ATP = 3-dehydro-4-O-phospho-L-erythronate + ADP + H(+)</text>
        <dbReference type="Rhea" id="RHEA:52552"/>
        <dbReference type="ChEBI" id="CHEBI:15378"/>
        <dbReference type="ChEBI" id="CHEBI:30616"/>
        <dbReference type="ChEBI" id="CHEBI:136592"/>
        <dbReference type="ChEBI" id="CHEBI:136670"/>
        <dbReference type="ChEBI" id="CHEBI:456216"/>
        <dbReference type="EC" id="2.7.1.217"/>
    </reaction>
</comment>
<evidence type="ECO:0000256" key="2">
    <source>
        <dbReference type="ARBA" id="ARBA00022679"/>
    </source>
</evidence>
<evidence type="ECO:0000256" key="9">
    <source>
        <dbReference type="ARBA" id="ARBA00037335"/>
    </source>
</evidence>
<evidence type="ECO:0000256" key="8">
    <source>
        <dbReference type="ARBA" id="ARBA00036346"/>
    </source>
</evidence>
<dbReference type="InterPro" id="IPR010737">
    <property type="entry name" value="4-carb_acid_sugar_kinase_N"/>
</dbReference>
<evidence type="ECO:0000256" key="12">
    <source>
        <dbReference type="ARBA" id="ARBA00041377"/>
    </source>
</evidence>
<evidence type="ECO:0000256" key="3">
    <source>
        <dbReference type="ARBA" id="ARBA00022741"/>
    </source>
</evidence>
<dbReference type="InterPro" id="IPR031475">
    <property type="entry name" value="NBD_C"/>
</dbReference>
<comment type="similarity">
    <text evidence="1">Belongs to the four-carbon acid sugar kinase family.</text>
</comment>
<name>A0A839ESM7_9HYPH</name>
<dbReference type="RefSeq" id="WP_182550236.1">
    <property type="nucleotide sequence ID" value="NZ_JACGXN010000004.1"/>
</dbReference>
<feature type="domain" description="Four-carbon acid sugar kinase N-terminal" evidence="13">
    <location>
        <begin position="3"/>
        <end position="229"/>
    </location>
</feature>
<dbReference type="InterPro" id="IPR037051">
    <property type="entry name" value="4-carb_acid_sugar_kinase_N_sf"/>
</dbReference>
<dbReference type="AlphaFoldDB" id="A0A839ESM7"/>
<dbReference type="SUPFAM" id="SSF142764">
    <property type="entry name" value="YgbK-like"/>
    <property type="match status" value="1"/>
</dbReference>
<dbReference type="InterPro" id="IPR042213">
    <property type="entry name" value="NBD_C_sf"/>
</dbReference>
<evidence type="ECO:0000313" key="15">
    <source>
        <dbReference type="EMBL" id="MBA8879610.1"/>
    </source>
</evidence>
<dbReference type="InterPro" id="IPR050007">
    <property type="entry name" value="OtnK"/>
</dbReference>
<evidence type="ECO:0000256" key="4">
    <source>
        <dbReference type="ARBA" id="ARBA00022777"/>
    </source>
</evidence>
<evidence type="ECO:0000256" key="1">
    <source>
        <dbReference type="ARBA" id="ARBA00005715"/>
    </source>
</evidence>
<organism evidence="15 16">
    <name type="scientific">Phyllobacterium myrsinacearum</name>
    <dbReference type="NCBI Taxonomy" id="28101"/>
    <lineage>
        <taxon>Bacteria</taxon>
        <taxon>Pseudomonadati</taxon>
        <taxon>Pseudomonadota</taxon>
        <taxon>Alphaproteobacteria</taxon>
        <taxon>Hyphomicrobiales</taxon>
        <taxon>Phyllobacteriaceae</taxon>
        <taxon>Phyllobacterium</taxon>
    </lineage>
</organism>
<gene>
    <name evidence="15" type="ORF">FHW16_003329</name>
</gene>
<comment type="function">
    <text evidence="9">Catalyzes the ATP-dependent phosphorylation of 3-oxo-tetronate to 3-oxo-tetronate 4-phosphate.</text>
</comment>
<dbReference type="NCBIfam" id="NF043035">
    <property type="entry name" value="OxoTetrKin"/>
    <property type="match status" value="1"/>
</dbReference>
<keyword evidence="16" id="KW-1185">Reference proteome</keyword>
<dbReference type="GO" id="GO:0005524">
    <property type="term" value="F:ATP binding"/>
    <property type="evidence" value="ECO:0007669"/>
    <property type="project" value="UniProtKB-KW"/>
</dbReference>
<dbReference type="GO" id="GO:0016301">
    <property type="term" value="F:kinase activity"/>
    <property type="evidence" value="ECO:0007669"/>
    <property type="project" value="UniProtKB-KW"/>
</dbReference>
<keyword evidence="6" id="KW-0119">Carbohydrate metabolism</keyword>
<dbReference type="Pfam" id="PF07005">
    <property type="entry name" value="SBD_N"/>
    <property type="match status" value="1"/>
</dbReference>
<protein>
    <recommendedName>
        <fullName evidence="11">3-oxo-tetronate kinase</fullName>
        <ecNumber evidence="10">2.7.1.217</ecNumber>
    </recommendedName>
    <alternativeName>
        <fullName evidence="12">3-dehydrotetronate 4-kinase</fullName>
    </alternativeName>
</protein>
<keyword evidence="2" id="KW-0808">Transferase</keyword>
<keyword evidence="4" id="KW-0418">Kinase</keyword>
<comment type="catalytic activity">
    <reaction evidence="8">
        <text>3-dehydro-D-erythronate + ATP = 3-dehydro-4-O-phospho-D-erythronate + ADP + H(+)</text>
        <dbReference type="Rhea" id="RHEA:52556"/>
        <dbReference type="ChEBI" id="CHEBI:15378"/>
        <dbReference type="ChEBI" id="CHEBI:30616"/>
        <dbReference type="ChEBI" id="CHEBI:57958"/>
        <dbReference type="ChEBI" id="CHEBI:136593"/>
        <dbReference type="ChEBI" id="CHEBI:456216"/>
        <dbReference type="EC" id="2.7.1.217"/>
    </reaction>
</comment>